<feature type="binding site" evidence="4">
    <location>
        <position position="72"/>
    </location>
    <ligand>
        <name>substrate</name>
    </ligand>
</feature>
<gene>
    <name evidence="7" type="ORF">HLB09_10790</name>
</gene>
<dbReference type="Proteomes" id="UP000555552">
    <property type="component" value="Unassembled WGS sequence"/>
</dbReference>
<feature type="binding site" evidence="5">
    <location>
        <position position="126"/>
    </location>
    <ligand>
        <name>Mg(2+)</name>
        <dbReference type="ChEBI" id="CHEBI:18420"/>
    </ligand>
</feature>
<evidence type="ECO:0000256" key="4">
    <source>
        <dbReference type="PIRSR" id="PIRSR015582-1"/>
    </source>
</evidence>
<evidence type="ECO:0000256" key="1">
    <source>
        <dbReference type="ARBA" id="ARBA00001946"/>
    </source>
</evidence>
<feature type="binding site" evidence="4">
    <location>
        <position position="126"/>
    </location>
    <ligand>
        <name>substrate</name>
    </ligand>
</feature>
<comment type="caution">
    <text evidence="7">The sequence shown here is derived from an EMBL/GenBank/DDBJ whole genome shotgun (WGS) entry which is preliminary data.</text>
</comment>
<evidence type="ECO:0000259" key="6">
    <source>
        <dbReference type="Pfam" id="PF03328"/>
    </source>
</evidence>
<dbReference type="InterPro" id="IPR011206">
    <property type="entry name" value="Citrate_lyase_beta/mcl1/mcl2"/>
</dbReference>
<dbReference type="Pfam" id="PF03328">
    <property type="entry name" value="HpcH_HpaI"/>
    <property type="match status" value="1"/>
</dbReference>
<keyword evidence="7" id="KW-0456">Lyase</keyword>
<dbReference type="EMBL" id="JABEMA010000162">
    <property type="protein sequence ID" value="NNH23568.1"/>
    <property type="molecule type" value="Genomic_DNA"/>
</dbReference>
<proteinExistence type="predicted"/>
<evidence type="ECO:0000256" key="5">
    <source>
        <dbReference type="PIRSR" id="PIRSR015582-2"/>
    </source>
</evidence>
<sequence>MPAAAPPAEPVPLELARSWLLVPALGDVDAASRSGCDALVLDLEDAVDGTRKDEARDAAVAWLQGGGRAWVRVNGRASEHWSRDVDALRGLPGLVGVVLSKTEQGTQVTETADRLGGEVPVVALVESALGVEAAVEVARARGCVRLAFGSQDYRLDTATADTEVAMGYPRSRLVVASRIGGLPAPVDGPTTGGGRAELRRACEAATDLGLTGKLCLAPEEAGVVAEALSPARTDVAWAREVLADFAARGRVVRDSSDLPRVGRAERLDRLARAYGV</sequence>
<comment type="cofactor">
    <cofactor evidence="1">
        <name>Mg(2+)</name>
        <dbReference type="ChEBI" id="CHEBI:18420"/>
    </cofactor>
</comment>
<feature type="non-terminal residue" evidence="7">
    <location>
        <position position="276"/>
    </location>
</feature>
<name>A0A849C1K3_9ACTN</name>
<accession>A0A849C1K3</accession>
<dbReference type="PANTHER" id="PTHR32308">
    <property type="entry name" value="LYASE BETA SUBUNIT, PUTATIVE (AFU_ORTHOLOGUE AFUA_4G13030)-RELATED"/>
    <property type="match status" value="1"/>
</dbReference>
<keyword evidence="2 5" id="KW-0479">Metal-binding</keyword>
<feature type="binding site" evidence="5">
    <location>
        <position position="152"/>
    </location>
    <ligand>
        <name>Mg(2+)</name>
        <dbReference type="ChEBI" id="CHEBI:18420"/>
    </ligand>
</feature>
<organism evidence="7 8">
    <name type="scientific">Pseudokineococcus marinus</name>
    <dbReference type="NCBI Taxonomy" id="351215"/>
    <lineage>
        <taxon>Bacteria</taxon>
        <taxon>Bacillati</taxon>
        <taxon>Actinomycetota</taxon>
        <taxon>Actinomycetes</taxon>
        <taxon>Kineosporiales</taxon>
        <taxon>Kineosporiaceae</taxon>
        <taxon>Pseudokineococcus</taxon>
    </lineage>
</organism>
<dbReference type="PANTHER" id="PTHR32308:SF10">
    <property type="entry name" value="CITRATE LYASE SUBUNIT BETA"/>
    <property type="match status" value="1"/>
</dbReference>
<keyword evidence="3 5" id="KW-0460">Magnesium</keyword>
<dbReference type="GO" id="GO:0016829">
    <property type="term" value="F:lyase activity"/>
    <property type="evidence" value="ECO:0007669"/>
    <property type="project" value="UniProtKB-KW"/>
</dbReference>
<evidence type="ECO:0000256" key="2">
    <source>
        <dbReference type="ARBA" id="ARBA00022723"/>
    </source>
</evidence>
<dbReference type="GO" id="GO:0000287">
    <property type="term" value="F:magnesium ion binding"/>
    <property type="evidence" value="ECO:0007669"/>
    <property type="project" value="TreeGrafter"/>
</dbReference>
<dbReference type="InterPro" id="IPR040442">
    <property type="entry name" value="Pyrv_kinase-like_dom_sf"/>
</dbReference>
<protein>
    <submittedName>
        <fullName evidence="7">CoA ester lyase</fullName>
    </submittedName>
</protein>
<evidence type="ECO:0000256" key="3">
    <source>
        <dbReference type="ARBA" id="ARBA00022842"/>
    </source>
</evidence>
<evidence type="ECO:0000313" key="7">
    <source>
        <dbReference type="EMBL" id="NNH23568.1"/>
    </source>
</evidence>
<keyword evidence="8" id="KW-1185">Reference proteome</keyword>
<dbReference type="PIRSF" id="PIRSF015582">
    <property type="entry name" value="Cit_lyase_B"/>
    <property type="match status" value="1"/>
</dbReference>
<dbReference type="Gene3D" id="3.20.20.60">
    <property type="entry name" value="Phosphoenolpyruvate-binding domains"/>
    <property type="match status" value="1"/>
</dbReference>
<reference evidence="7 8" key="1">
    <citation type="submission" date="2020-05" db="EMBL/GenBank/DDBJ databases">
        <title>MicrobeNet Type strains.</title>
        <authorList>
            <person name="Nicholson A.C."/>
        </authorList>
    </citation>
    <scope>NUCLEOTIDE SEQUENCE [LARGE SCALE GENOMIC DNA]</scope>
    <source>
        <strain evidence="7 8">JCM 14547</strain>
    </source>
</reference>
<feature type="domain" description="HpcH/HpaI aldolase/citrate lyase" evidence="6">
    <location>
        <begin position="30"/>
        <end position="218"/>
    </location>
</feature>
<dbReference type="SUPFAM" id="SSF51621">
    <property type="entry name" value="Phosphoenolpyruvate/pyruvate domain"/>
    <property type="match status" value="1"/>
</dbReference>
<dbReference type="InterPro" id="IPR005000">
    <property type="entry name" value="Aldolase/citrate-lyase_domain"/>
</dbReference>
<dbReference type="GO" id="GO:0006107">
    <property type="term" value="P:oxaloacetate metabolic process"/>
    <property type="evidence" value="ECO:0007669"/>
    <property type="project" value="TreeGrafter"/>
</dbReference>
<dbReference type="InterPro" id="IPR015813">
    <property type="entry name" value="Pyrv/PenolPyrv_kinase-like_dom"/>
</dbReference>
<dbReference type="AlphaFoldDB" id="A0A849C1K3"/>
<evidence type="ECO:0000313" key="8">
    <source>
        <dbReference type="Proteomes" id="UP000555552"/>
    </source>
</evidence>